<accession>A0A8X6TDB7</accession>
<keyword evidence="3" id="KW-1185">Reference proteome</keyword>
<proteinExistence type="predicted"/>
<name>A0A8X6TDB7_NEPPI</name>
<evidence type="ECO:0000259" key="1">
    <source>
        <dbReference type="Pfam" id="PF17921"/>
    </source>
</evidence>
<evidence type="ECO:0000313" key="3">
    <source>
        <dbReference type="Proteomes" id="UP000887013"/>
    </source>
</evidence>
<dbReference type="EMBL" id="BMAW01054801">
    <property type="protein sequence ID" value="GFS98057.1"/>
    <property type="molecule type" value="Genomic_DNA"/>
</dbReference>
<dbReference type="AlphaFoldDB" id="A0A8X6TDB7"/>
<evidence type="ECO:0000313" key="2">
    <source>
        <dbReference type="EMBL" id="GFS98057.1"/>
    </source>
</evidence>
<sequence>MVLRKWQTNSVRLHEAWRRAGIEIQEDKTSKQDVVLLRSTEKLILQILGHIFDPIEFLRPFNIKLKLLLEERWVDEKDWGEKENPADFLSRSISASTLAKNSLWRHEPPWQSNPSEYWAGKIEIGNHMGDLELREEFQIIVQNKCVVHDSQFDLDLNMYSDFHKVLKIIASIKRFVNRKLPIEIGSYNATELLKADQDVIKYEQNLVSTSELEYIKDNKLISKTSSPYKEHNKVCHGGVSAILDKIRSRYWVPKGRQIVKRVLKDCLLCRKYCLRPAQ</sequence>
<feature type="domain" description="Integrase zinc-binding" evidence="1">
    <location>
        <begin position="231"/>
        <end position="271"/>
    </location>
</feature>
<reference evidence="2" key="1">
    <citation type="submission" date="2020-08" db="EMBL/GenBank/DDBJ databases">
        <title>Multicomponent nature underlies the extraordinary mechanical properties of spider dragline silk.</title>
        <authorList>
            <person name="Kono N."/>
            <person name="Nakamura H."/>
            <person name="Mori M."/>
            <person name="Yoshida Y."/>
            <person name="Ohtoshi R."/>
            <person name="Malay A.D."/>
            <person name="Moran D.A.P."/>
            <person name="Tomita M."/>
            <person name="Numata K."/>
            <person name="Arakawa K."/>
        </authorList>
    </citation>
    <scope>NUCLEOTIDE SEQUENCE</scope>
</reference>
<organism evidence="2 3">
    <name type="scientific">Nephila pilipes</name>
    <name type="common">Giant wood spider</name>
    <name type="synonym">Nephila maculata</name>
    <dbReference type="NCBI Taxonomy" id="299642"/>
    <lineage>
        <taxon>Eukaryota</taxon>
        <taxon>Metazoa</taxon>
        <taxon>Ecdysozoa</taxon>
        <taxon>Arthropoda</taxon>
        <taxon>Chelicerata</taxon>
        <taxon>Arachnida</taxon>
        <taxon>Araneae</taxon>
        <taxon>Araneomorphae</taxon>
        <taxon>Entelegynae</taxon>
        <taxon>Araneoidea</taxon>
        <taxon>Nephilidae</taxon>
        <taxon>Nephila</taxon>
    </lineage>
</organism>
<dbReference type="PANTHER" id="PTHR47331">
    <property type="entry name" value="PHD-TYPE DOMAIN-CONTAINING PROTEIN"/>
    <property type="match status" value="1"/>
</dbReference>
<dbReference type="OrthoDB" id="6460813at2759"/>
<dbReference type="Proteomes" id="UP000887013">
    <property type="component" value="Unassembled WGS sequence"/>
</dbReference>
<dbReference type="InterPro" id="IPR041588">
    <property type="entry name" value="Integrase_H2C2"/>
</dbReference>
<gene>
    <name evidence="2" type="primary">AVEN_190186_1</name>
    <name evidence="2" type="ORF">NPIL_306831</name>
</gene>
<comment type="caution">
    <text evidence="2">The sequence shown here is derived from an EMBL/GenBank/DDBJ whole genome shotgun (WGS) entry which is preliminary data.</text>
</comment>
<protein>
    <recommendedName>
        <fullName evidence="1">Integrase zinc-binding domain-containing protein</fullName>
    </recommendedName>
</protein>
<dbReference type="Pfam" id="PF17921">
    <property type="entry name" value="Integrase_H2C2"/>
    <property type="match status" value="1"/>
</dbReference>